<feature type="compositionally biased region" description="Pro residues" evidence="1">
    <location>
        <begin position="494"/>
        <end position="506"/>
    </location>
</feature>
<protein>
    <submittedName>
        <fullName evidence="2">Uncharacterized protein</fullName>
    </submittedName>
</protein>
<feature type="compositionally biased region" description="Low complexity" evidence="1">
    <location>
        <begin position="270"/>
        <end position="280"/>
    </location>
</feature>
<comment type="caution">
    <text evidence="2">The sequence shown here is derived from an EMBL/GenBank/DDBJ whole genome shotgun (WGS) entry which is preliminary data.</text>
</comment>
<evidence type="ECO:0000313" key="3">
    <source>
        <dbReference type="Proteomes" id="UP000310066"/>
    </source>
</evidence>
<feature type="region of interest" description="Disordered" evidence="1">
    <location>
        <begin position="111"/>
        <end position="283"/>
    </location>
</feature>
<feature type="compositionally biased region" description="Polar residues" evidence="1">
    <location>
        <begin position="578"/>
        <end position="596"/>
    </location>
</feature>
<sequence length="627" mass="65469">MYTPSEDKKKHRLSAIFGSRKSREDMDGRPSLSPAPGADGNSVDSAYASSDQPSQHSASTRTSPAFRHANMVSIENNGQISGVDGSRHLQLDQNTGEVMDEDTGEVVTTITTTTTTTTTTVRKGVTAGEKKGTTVQVETRPSHPTVSSQQTPAHTHLAEAPGDGPSARLVPDAPPTHLRARSPVPTALQIGRQQPVAEPAPPLRNPNRKSREYASAPNGPPSPVTPGAQGRHNFSYPARMGTKSTEHLPQIPPETNQYSPPQVPLREQLSQQQTSPVSSGSGVGSALGNLKAAAIGLHGVGETLRGTLNSEVDNRLSRRDPDKAAAVDAKNRADITRGQQEMARMRERNGLAPTIRRPGELTGSGSGNSGSGIMHPQLQPQQRDSSGLAMQPQRDYAVSPISQHAPQLPPMQVGGGSTGGPSGAAGGSSKWDAPGTWGSARVSEMKAPRQQTNEVHPALRGQGQGLAQQSQPQQYPTQSQPQQQYASQSQHQQQPPPSYSAPPPPFSSSTNGAGAPLSTGPQPPQRMDDSPRYPGASASGGSSRIPGLVQQGPSGNTTNPSSTGSGPGATAAGMGSTLKPSVSQNPAANVQHLSQMQGHGGGGVQEHEEEKRGGLKRLFKRKGVGAT</sequence>
<reference evidence="2 3" key="1">
    <citation type="submission" date="2017-03" db="EMBL/GenBank/DDBJ databases">
        <title>Genomes of endolithic fungi from Antarctica.</title>
        <authorList>
            <person name="Coleine C."/>
            <person name="Masonjones S."/>
            <person name="Stajich J.E."/>
        </authorList>
    </citation>
    <scope>NUCLEOTIDE SEQUENCE [LARGE SCALE GENOMIC DNA]</scope>
    <source>
        <strain evidence="2 3">CCFEE 5311</strain>
    </source>
</reference>
<feature type="compositionally biased region" description="Basic residues" evidence="1">
    <location>
        <begin position="614"/>
        <end position="627"/>
    </location>
</feature>
<gene>
    <name evidence="2" type="ORF">B0A54_09107</name>
</gene>
<name>A0A4U0UZ90_9PEZI</name>
<feature type="compositionally biased region" description="Polar residues" evidence="1">
    <location>
        <begin position="42"/>
        <end position="63"/>
    </location>
</feature>
<dbReference type="EMBL" id="NAJP01000032">
    <property type="protein sequence ID" value="TKA40646.1"/>
    <property type="molecule type" value="Genomic_DNA"/>
</dbReference>
<proteinExistence type="predicted"/>
<feature type="compositionally biased region" description="Low complexity" evidence="1">
    <location>
        <begin position="552"/>
        <end position="577"/>
    </location>
</feature>
<feature type="region of interest" description="Disordered" evidence="1">
    <location>
        <begin position="346"/>
        <end position="392"/>
    </location>
</feature>
<dbReference type="AlphaFoldDB" id="A0A4U0UZ90"/>
<dbReference type="STRING" id="329885.A0A4U0UZ90"/>
<dbReference type="Proteomes" id="UP000310066">
    <property type="component" value="Unassembled WGS sequence"/>
</dbReference>
<feature type="compositionally biased region" description="Low complexity" evidence="1">
    <location>
        <begin position="111"/>
        <end position="120"/>
    </location>
</feature>
<feature type="compositionally biased region" description="Gly residues" evidence="1">
    <location>
        <begin position="413"/>
        <end position="426"/>
    </location>
</feature>
<organism evidence="2 3">
    <name type="scientific">Friedmanniomyces endolithicus</name>
    <dbReference type="NCBI Taxonomy" id="329885"/>
    <lineage>
        <taxon>Eukaryota</taxon>
        <taxon>Fungi</taxon>
        <taxon>Dikarya</taxon>
        <taxon>Ascomycota</taxon>
        <taxon>Pezizomycotina</taxon>
        <taxon>Dothideomycetes</taxon>
        <taxon>Dothideomycetidae</taxon>
        <taxon>Mycosphaerellales</taxon>
        <taxon>Teratosphaeriaceae</taxon>
        <taxon>Friedmanniomyces</taxon>
    </lineage>
</organism>
<feature type="compositionally biased region" description="Polar residues" evidence="1">
    <location>
        <begin position="133"/>
        <end position="153"/>
    </location>
</feature>
<evidence type="ECO:0000256" key="1">
    <source>
        <dbReference type="SAM" id="MobiDB-lite"/>
    </source>
</evidence>
<evidence type="ECO:0000313" key="2">
    <source>
        <dbReference type="EMBL" id="TKA40646.1"/>
    </source>
</evidence>
<dbReference type="OrthoDB" id="4779541at2759"/>
<feature type="region of interest" description="Disordered" evidence="1">
    <location>
        <begin position="404"/>
        <end position="627"/>
    </location>
</feature>
<accession>A0A4U0UZ90</accession>
<feature type="region of interest" description="Disordered" evidence="1">
    <location>
        <begin position="1"/>
        <end position="88"/>
    </location>
</feature>
<feature type="compositionally biased region" description="Low complexity" evidence="1">
    <location>
        <begin position="467"/>
        <end position="493"/>
    </location>
</feature>